<evidence type="ECO:0000256" key="1">
    <source>
        <dbReference type="SAM" id="MobiDB-lite"/>
    </source>
</evidence>
<reference evidence="2" key="1">
    <citation type="submission" date="2014-09" db="EMBL/GenBank/DDBJ databases">
        <authorList>
            <person name="Magalhaes I.L.F."/>
            <person name="Oliveira U."/>
            <person name="Santos F.R."/>
            <person name="Vidigal T.H.D.A."/>
            <person name="Brescovit A.D."/>
            <person name="Santos A.J."/>
        </authorList>
    </citation>
    <scope>NUCLEOTIDE SEQUENCE</scope>
    <source>
        <tissue evidence="2">Shoot tissue taken approximately 20 cm above the soil surface</tissue>
    </source>
</reference>
<feature type="region of interest" description="Disordered" evidence="1">
    <location>
        <begin position="101"/>
        <end position="130"/>
    </location>
</feature>
<sequence>MVSFPSCYFPSSIRSRPDRPPLTHVAASAPPSGAHACALLIPFFHSFPSGSHICQENGSGGVCQVGTAEAFPVLRLRRRRQSCDLVRCGGLRARVHGVVAAAPRGVQSHRRGRDKGPPRRRWQRQHPPKRSYARLELPAAMCDIVRESPLHCL</sequence>
<dbReference type="AlphaFoldDB" id="A0A0A9GUY1"/>
<feature type="compositionally biased region" description="Basic residues" evidence="1">
    <location>
        <begin position="107"/>
        <end position="130"/>
    </location>
</feature>
<protein>
    <submittedName>
        <fullName evidence="2">Uncharacterized protein</fullName>
    </submittedName>
</protein>
<dbReference type="EMBL" id="GBRH01170552">
    <property type="protein sequence ID" value="JAE27344.1"/>
    <property type="molecule type" value="Transcribed_RNA"/>
</dbReference>
<reference evidence="2" key="2">
    <citation type="journal article" date="2015" name="Data Brief">
        <title>Shoot transcriptome of the giant reed, Arundo donax.</title>
        <authorList>
            <person name="Barrero R.A."/>
            <person name="Guerrero F.D."/>
            <person name="Moolhuijzen P."/>
            <person name="Goolsby J.A."/>
            <person name="Tidwell J."/>
            <person name="Bellgard S.E."/>
            <person name="Bellgard M.I."/>
        </authorList>
    </citation>
    <scope>NUCLEOTIDE SEQUENCE</scope>
    <source>
        <tissue evidence="2">Shoot tissue taken approximately 20 cm above the soil surface</tissue>
    </source>
</reference>
<organism evidence="2">
    <name type="scientific">Arundo donax</name>
    <name type="common">Giant reed</name>
    <name type="synonym">Donax arundinaceus</name>
    <dbReference type="NCBI Taxonomy" id="35708"/>
    <lineage>
        <taxon>Eukaryota</taxon>
        <taxon>Viridiplantae</taxon>
        <taxon>Streptophyta</taxon>
        <taxon>Embryophyta</taxon>
        <taxon>Tracheophyta</taxon>
        <taxon>Spermatophyta</taxon>
        <taxon>Magnoliopsida</taxon>
        <taxon>Liliopsida</taxon>
        <taxon>Poales</taxon>
        <taxon>Poaceae</taxon>
        <taxon>PACMAD clade</taxon>
        <taxon>Arundinoideae</taxon>
        <taxon>Arundineae</taxon>
        <taxon>Arundo</taxon>
    </lineage>
</organism>
<name>A0A0A9GUY1_ARUDO</name>
<proteinExistence type="predicted"/>
<accession>A0A0A9GUY1</accession>
<evidence type="ECO:0000313" key="2">
    <source>
        <dbReference type="EMBL" id="JAE27344.1"/>
    </source>
</evidence>